<feature type="transmembrane region" description="Helical" evidence="13">
    <location>
        <begin position="223"/>
        <end position="241"/>
    </location>
</feature>
<organism evidence="14">
    <name type="scientific">Chrysotila carterae</name>
    <name type="common">Marine alga</name>
    <name type="synonym">Syracosphaera carterae</name>
    <dbReference type="NCBI Taxonomy" id="13221"/>
    <lineage>
        <taxon>Eukaryota</taxon>
        <taxon>Haptista</taxon>
        <taxon>Haptophyta</taxon>
        <taxon>Prymnesiophyceae</taxon>
        <taxon>Isochrysidales</taxon>
        <taxon>Isochrysidaceae</taxon>
        <taxon>Chrysotila</taxon>
    </lineage>
</organism>
<dbReference type="AlphaFoldDB" id="A0A7S4B6Y5"/>
<name>A0A7S4B6Y5_CHRCT</name>
<dbReference type="InterPro" id="IPR021261">
    <property type="entry name" value="GPCAT"/>
</dbReference>
<dbReference type="PANTHER" id="PTHR31201">
    <property type="entry name" value="OS01G0585100 PROTEIN"/>
    <property type="match status" value="1"/>
</dbReference>
<reference evidence="14" key="1">
    <citation type="submission" date="2021-01" db="EMBL/GenBank/DDBJ databases">
        <authorList>
            <person name="Corre E."/>
            <person name="Pelletier E."/>
            <person name="Niang G."/>
            <person name="Scheremetjew M."/>
            <person name="Finn R."/>
            <person name="Kale V."/>
            <person name="Holt S."/>
            <person name="Cochrane G."/>
            <person name="Meng A."/>
            <person name="Brown T."/>
            <person name="Cohen L."/>
        </authorList>
    </citation>
    <scope>NUCLEOTIDE SEQUENCE</scope>
    <source>
        <strain evidence="14">CCMP645</strain>
    </source>
</reference>
<feature type="transmembrane region" description="Helical" evidence="13">
    <location>
        <begin position="307"/>
        <end position="328"/>
    </location>
</feature>
<keyword evidence="6 13" id="KW-0812">Transmembrane</keyword>
<evidence type="ECO:0000256" key="4">
    <source>
        <dbReference type="ARBA" id="ARBA00022516"/>
    </source>
</evidence>
<feature type="transmembrane region" description="Helical" evidence="13">
    <location>
        <begin position="69"/>
        <end position="86"/>
    </location>
</feature>
<keyword evidence="7 13" id="KW-1133">Transmembrane helix</keyword>
<evidence type="ECO:0000256" key="8">
    <source>
        <dbReference type="ARBA" id="ARBA00023098"/>
    </source>
</evidence>
<evidence type="ECO:0000256" key="9">
    <source>
        <dbReference type="ARBA" id="ARBA00023136"/>
    </source>
</evidence>
<dbReference type="Pfam" id="PF10998">
    <property type="entry name" value="DUF2838"/>
    <property type="match status" value="1"/>
</dbReference>
<keyword evidence="9 13" id="KW-0472">Membrane</keyword>
<dbReference type="GO" id="GO:0006656">
    <property type="term" value="P:phosphatidylcholine biosynthetic process"/>
    <property type="evidence" value="ECO:0007669"/>
    <property type="project" value="TreeGrafter"/>
</dbReference>
<evidence type="ECO:0000256" key="3">
    <source>
        <dbReference type="ARBA" id="ARBA00019082"/>
    </source>
</evidence>
<feature type="transmembrane region" description="Helical" evidence="13">
    <location>
        <begin position="12"/>
        <end position="32"/>
    </location>
</feature>
<protein>
    <recommendedName>
        <fullName evidence="3">Glycerophosphocholine acyltransferase 1</fullName>
    </recommendedName>
</protein>
<dbReference type="EMBL" id="HBIZ01014175">
    <property type="protein sequence ID" value="CAE0756053.1"/>
    <property type="molecule type" value="Transcribed_RNA"/>
</dbReference>
<evidence type="ECO:0000256" key="6">
    <source>
        <dbReference type="ARBA" id="ARBA00022692"/>
    </source>
</evidence>
<evidence type="ECO:0000256" key="2">
    <source>
        <dbReference type="ARBA" id="ARBA00006675"/>
    </source>
</evidence>
<comment type="similarity">
    <text evidence="2">Belongs to the GPC1 family.</text>
</comment>
<evidence type="ECO:0000256" key="12">
    <source>
        <dbReference type="ARBA" id="ARBA00023315"/>
    </source>
</evidence>
<keyword evidence="8" id="KW-0443">Lipid metabolism</keyword>
<evidence type="ECO:0000256" key="10">
    <source>
        <dbReference type="ARBA" id="ARBA00023209"/>
    </source>
</evidence>
<feature type="transmembrane region" description="Helical" evidence="13">
    <location>
        <begin position="117"/>
        <end position="138"/>
    </location>
</feature>
<dbReference type="GO" id="GO:0016746">
    <property type="term" value="F:acyltransferase activity"/>
    <property type="evidence" value="ECO:0007669"/>
    <property type="project" value="UniProtKB-KW"/>
</dbReference>
<evidence type="ECO:0000256" key="7">
    <source>
        <dbReference type="ARBA" id="ARBA00022989"/>
    </source>
</evidence>
<feature type="transmembrane region" description="Helical" evidence="13">
    <location>
        <begin position="150"/>
        <end position="169"/>
    </location>
</feature>
<keyword evidence="10" id="KW-0594">Phospholipid biosynthesis</keyword>
<feature type="transmembrane region" description="Helical" evidence="13">
    <location>
        <begin position="281"/>
        <end position="301"/>
    </location>
</feature>
<keyword evidence="12" id="KW-0012">Acyltransferase</keyword>
<dbReference type="PANTHER" id="PTHR31201:SF1">
    <property type="entry name" value="GLYCEROPHOSPHOCHOLINE ACYLTRANSFERASE 1"/>
    <property type="match status" value="1"/>
</dbReference>
<dbReference type="GO" id="GO:0016020">
    <property type="term" value="C:membrane"/>
    <property type="evidence" value="ECO:0007669"/>
    <property type="project" value="UniProtKB-SubCell"/>
</dbReference>
<keyword evidence="11" id="KW-1208">Phospholipid metabolism</keyword>
<evidence type="ECO:0000256" key="5">
    <source>
        <dbReference type="ARBA" id="ARBA00022679"/>
    </source>
</evidence>
<sequence length="368" mass="41418">MLQVLWPTVQAYALPLVTLVLLVIGGEVIHVASHTKSSRLSAHEKIRQNSKGAAPVAWDPDIKWTEPSMFSYLFFVLTAVIAMITYSADLDTLRLAFTVAALSLLGYRLVYYAHRKMLLYVLDLCYWVHACGLFALWFTPVEEANLPKGWMVAVYASAVGPVGGASFMLQQPLLIHHPEAFESFFLHVVPMWVAYAIRWRIGVHHLPPELPIYTIIHDGFSEVYLPWAVFYCLFLIVKPYVPIISKHETLFDWYTGSVSGVATEPAVDRGRPPFLRYAWKPVAYIILHGLFALEGYCAAALCYQYEAVNLAWLAATFLGTVKCSYHFYRASADSSYKPGNKLASGLKDSAGAWILLLPIYYACSRKYI</sequence>
<comment type="subcellular location">
    <subcellularLocation>
        <location evidence="1">Membrane</location>
        <topology evidence="1">Multi-pass membrane protein</topology>
    </subcellularLocation>
</comment>
<keyword evidence="5" id="KW-0808">Transferase</keyword>
<accession>A0A7S4B6Y5</accession>
<evidence type="ECO:0000256" key="1">
    <source>
        <dbReference type="ARBA" id="ARBA00004141"/>
    </source>
</evidence>
<keyword evidence="4" id="KW-0444">Lipid biosynthesis</keyword>
<evidence type="ECO:0000256" key="13">
    <source>
        <dbReference type="SAM" id="Phobius"/>
    </source>
</evidence>
<feature type="transmembrane region" description="Helical" evidence="13">
    <location>
        <begin position="92"/>
        <end position="110"/>
    </location>
</feature>
<gene>
    <name evidence="14" type="ORF">PCAR00345_LOCUS8647</name>
</gene>
<evidence type="ECO:0000256" key="11">
    <source>
        <dbReference type="ARBA" id="ARBA00023264"/>
    </source>
</evidence>
<proteinExistence type="inferred from homology"/>
<evidence type="ECO:0000313" key="14">
    <source>
        <dbReference type="EMBL" id="CAE0756053.1"/>
    </source>
</evidence>